<dbReference type="GO" id="GO:0004497">
    <property type="term" value="F:monooxygenase activity"/>
    <property type="evidence" value="ECO:0007669"/>
    <property type="project" value="UniProtKB-KW"/>
</dbReference>
<gene>
    <name evidence="5" type="ORF">PAC_09860</name>
</gene>
<dbReference type="GO" id="GO:0044550">
    <property type="term" value="P:secondary metabolite biosynthetic process"/>
    <property type="evidence" value="ECO:0007669"/>
    <property type="project" value="TreeGrafter"/>
</dbReference>
<dbReference type="InterPro" id="IPR002938">
    <property type="entry name" value="FAD-bd"/>
</dbReference>
<evidence type="ECO:0000256" key="3">
    <source>
        <dbReference type="ARBA" id="ARBA00023002"/>
    </source>
</evidence>
<protein>
    <submittedName>
        <fullName evidence="5">Related to salicylate 1-monooxygenase</fullName>
    </submittedName>
</protein>
<keyword evidence="1" id="KW-0285">Flavoprotein</keyword>
<dbReference type="EMBL" id="FJOG01000015">
    <property type="protein sequence ID" value="CZR59965.1"/>
    <property type="molecule type" value="Genomic_DNA"/>
</dbReference>
<dbReference type="PANTHER" id="PTHR46720:SF3">
    <property type="entry name" value="FAD-BINDING DOMAIN-CONTAINING PROTEIN-RELATED"/>
    <property type="match status" value="1"/>
</dbReference>
<evidence type="ECO:0000256" key="2">
    <source>
        <dbReference type="ARBA" id="ARBA00022827"/>
    </source>
</evidence>
<keyword evidence="3" id="KW-0560">Oxidoreductase</keyword>
<dbReference type="OrthoDB" id="417877at2759"/>
<reference evidence="5 6" key="1">
    <citation type="submission" date="2016-03" db="EMBL/GenBank/DDBJ databases">
        <authorList>
            <person name="Ploux O."/>
        </authorList>
    </citation>
    <scope>NUCLEOTIDE SEQUENCE [LARGE SCALE GENOMIC DNA]</scope>
    <source>
        <strain evidence="5 6">UAMH 11012</strain>
    </source>
</reference>
<name>A0A1L7X4L0_9HELO</name>
<keyword evidence="6" id="KW-1185">Reference proteome</keyword>
<dbReference type="Pfam" id="PF01494">
    <property type="entry name" value="FAD_binding_3"/>
    <property type="match status" value="1"/>
</dbReference>
<accession>A0A1L7X4L0</accession>
<dbReference type="Proteomes" id="UP000184330">
    <property type="component" value="Unassembled WGS sequence"/>
</dbReference>
<dbReference type="InterPro" id="IPR051104">
    <property type="entry name" value="FAD_monoxygenase"/>
</dbReference>
<keyword evidence="5" id="KW-0503">Monooxygenase</keyword>
<dbReference type="GO" id="GO:0071949">
    <property type="term" value="F:FAD binding"/>
    <property type="evidence" value="ECO:0007669"/>
    <property type="project" value="InterPro"/>
</dbReference>
<dbReference type="PRINTS" id="PR00420">
    <property type="entry name" value="RNGMNOXGNASE"/>
</dbReference>
<evidence type="ECO:0000259" key="4">
    <source>
        <dbReference type="Pfam" id="PF01494"/>
    </source>
</evidence>
<dbReference type="SUPFAM" id="SSF54373">
    <property type="entry name" value="FAD-linked reductases, C-terminal domain"/>
    <property type="match status" value="1"/>
</dbReference>
<evidence type="ECO:0000313" key="5">
    <source>
        <dbReference type="EMBL" id="CZR59965.1"/>
    </source>
</evidence>
<proteinExistence type="predicted"/>
<evidence type="ECO:0000313" key="6">
    <source>
        <dbReference type="Proteomes" id="UP000184330"/>
    </source>
</evidence>
<dbReference type="SUPFAM" id="SSF51905">
    <property type="entry name" value="FAD/NAD(P)-binding domain"/>
    <property type="match status" value="1"/>
</dbReference>
<keyword evidence="2" id="KW-0274">FAD</keyword>
<dbReference type="AlphaFoldDB" id="A0A1L7X4L0"/>
<dbReference type="STRING" id="576137.A0A1L7X4L0"/>
<organism evidence="5 6">
    <name type="scientific">Phialocephala subalpina</name>
    <dbReference type="NCBI Taxonomy" id="576137"/>
    <lineage>
        <taxon>Eukaryota</taxon>
        <taxon>Fungi</taxon>
        <taxon>Dikarya</taxon>
        <taxon>Ascomycota</taxon>
        <taxon>Pezizomycotina</taxon>
        <taxon>Leotiomycetes</taxon>
        <taxon>Helotiales</taxon>
        <taxon>Mollisiaceae</taxon>
        <taxon>Phialocephala</taxon>
        <taxon>Phialocephala fortinii species complex</taxon>
    </lineage>
</organism>
<sequence>MPEPSTKKPFTIAIIGGGLAGLLLAIGLTTRGVPVHIYEAAPAFAETSAGIGFGPNAVRAMTMLDPRIRIAYDKLKTENRWEGKRNTWFDFRLGWGEVPEFVAELKMDGNEGGGNVLRARFMEALVALLPEGCAGFGKILTELEECKNHVKLTFSDKTTELADAVVGCDGIRSVVRELLLGKDDQASRAIFSGMYCYRGLLDMQAAIDAVGGELSLNSQVYMGKDGDVVTYPIEQGSVLNVVAFQKHKDNDWKYSKWVADSSHEDLMKDFEEFGEVPKKILKLLDKTEIWALFDMPNAARYSSKLVALLGDAAHASTSHAGAGAGMAVEDALVLSELISDARVNIILDLPAVFAVYDLARRPRTQKLVQYSRESGMLFQLRKPGAGGDIEKIKVELKDRQKWIWDIDIEEHLKDAEAGLGLSLRKSSE</sequence>
<dbReference type="InterPro" id="IPR036188">
    <property type="entry name" value="FAD/NAD-bd_sf"/>
</dbReference>
<dbReference type="Gene3D" id="3.50.50.60">
    <property type="entry name" value="FAD/NAD(P)-binding domain"/>
    <property type="match status" value="1"/>
</dbReference>
<evidence type="ECO:0000256" key="1">
    <source>
        <dbReference type="ARBA" id="ARBA00022630"/>
    </source>
</evidence>
<dbReference type="PANTHER" id="PTHR46720">
    <property type="entry name" value="HYDROXYLASE, PUTATIVE (AFU_ORTHOLOGUE AFUA_3G01460)-RELATED"/>
    <property type="match status" value="1"/>
</dbReference>
<feature type="domain" description="FAD-binding" evidence="4">
    <location>
        <begin position="160"/>
        <end position="338"/>
    </location>
</feature>